<accession>A0A2G1W1K7</accession>
<gene>
    <name evidence="3" type="ORF">CEE69_23270</name>
</gene>
<dbReference type="OrthoDB" id="285876at2"/>
<evidence type="ECO:0000313" key="3">
    <source>
        <dbReference type="EMBL" id="PHQ32913.1"/>
    </source>
</evidence>
<protein>
    <recommendedName>
        <fullName evidence="5">DUF883 domain-containing protein</fullName>
    </recommendedName>
</protein>
<name>A0A2G1W1K7_9BACT</name>
<keyword evidence="4" id="KW-1185">Reference proteome</keyword>
<reference evidence="3 4" key="1">
    <citation type="submission" date="2017-06" db="EMBL/GenBank/DDBJ databases">
        <title>Description of Rhodopirellula bahusiensis sp. nov.</title>
        <authorList>
            <person name="Kizina J."/>
            <person name="Harder J."/>
        </authorList>
    </citation>
    <scope>NUCLEOTIDE SEQUENCE [LARGE SCALE GENOMIC DNA]</scope>
    <source>
        <strain evidence="3 4">SWK21</strain>
    </source>
</reference>
<evidence type="ECO:0000313" key="4">
    <source>
        <dbReference type="Proteomes" id="UP000225740"/>
    </source>
</evidence>
<sequence>MIAPAHSRPPRRLEFDEPLSEAGRFDADEKPSNKLQFINQSVAKYPTASLVAAGVFGVALGWIVKRRPS</sequence>
<dbReference type="AlphaFoldDB" id="A0A2G1W1K7"/>
<evidence type="ECO:0000256" key="1">
    <source>
        <dbReference type="SAM" id="MobiDB-lite"/>
    </source>
</evidence>
<keyword evidence="2" id="KW-0812">Transmembrane</keyword>
<organism evidence="3 4">
    <name type="scientific">Rhodopirellula bahusiensis</name>
    <dbReference type="NCBI Taxonomy" id="2014065"/>
    <lineage>
        <taxon>Bacteria</taxon>
        <taxon>Pseudomonadati</taxon>
        <taxon>Planctomycetota</taxon>
        <taxon>Planctomycetia</taxon>
        <taxon>Pirellulales</taxon>
        <taxon>Pirellulaceae</taxon>
        <taxon>Rhodopirellula</taxon>
    </lineage>
</organism>
<feature type="transmembrane region" description="Helical" evidence="2">
    <location>
        <begin position="45"/>
        <end position="64"/>
    </location>
</feature>
<evidence type="ECO:0008006" key="5">
    <source>
        <dbReference type="Google" id="ProtNLM"/>
    </source>
</evidence>
<dbReference type="EMBL" id="NIZW01000021">
    <property type="protein sequence ID" value="PHQ32913.1"/>
    <property type="molecule type" value="Genomic_DNA"/>
</dbReference>
<proteinExistence type="predicted"/>
<dbReference type="Proteomes" id="UP000225740">
    <property type="component" value="Unassembled WGS sequence"/>
</dbReference>
<comment type="caution">
    <text evidence="3">The sequence shown here is derived from an EMBL/GenBank/DDBJ whole genome shotgun (WGS) entry which is preliminary data.</text>
</comment>
<keyword evidence="2" id="KW-0472">Membrane</keyword>
<dbReference type="GeneID" id="90610878"/>
<evidence type="ECO:0000256" key="2">
    <source>
        <dbReference type="SAM" id="Phobius"/>
    </source>
</evidence>
<keyword evidence="2" id="KW-1133">Transmembrane helix</keyword>
<feature type="region of interest" description="Disordered" evidence="1">
    <location>
        <begin position="1"/>
        <end position="29"/>
    </location>
</feature>
<dbReference type="RefSeq" id="WP_099263035.1">
    <property type="nucleotide sequence ID" value="NZ_NIZW01000021.1"/>
</dbReference>